<gene>
    <name evidence="1" type="ORF">MKK02DRAFT_37661</name>
</gene>
<accession>A0AA38LTF6</accession>
<reference evidence="1" key="1">
    <citation type="journal article" date="2022" name="G3 (Bethesda)">
        <title>High quality genome of the basidiomycete yeast Dioszegia hungarica PDD-24b-2 isolated from cloud water.</title>
        <authorList>
            <person name="Jarrige D."/>
            <person name="Haridas S."/>
            <person name="Bleykasten-Grosshans C."/>
            <person name="Joly M."/>
            <person name="Nadalig T."/>
            <person name="Sancelme M."/>
            <person name="Vuilleumier S."/>
            <person name="Grigoriev I.V."/>
            <person name="Amato P."/>
            <person name="Bringel F."/>
        </authorList>
    </citation>
    <scope>NUCLEOTIDE SEQUENCE</scope>
    <source>
        <strain evidence="1">PDD-24b-2</strain>
    </source>
</reference>
<dbReference type="PANTHER" id="PTHR28037:SF1">
    <property type="entry name" value="ALCOHOL O-ACETYLTRANSFERASE 1-RELATED"/>
    <property type="match status" value="1"/>
</dbReference>
<keyword evidence="2" id="KW-1185">Reference proteome</keyword>
<dbReference type="GeneID" id="77728936"/>
<dbReference type="RefSeq" id="XP_052944562.1">
    <property type="nucleotide sequence ID" value="XM_053089731.1"/>
</dbReference>
<dbReference type="Proteomes" id="UP001164286">
    <property type="component" value="Unassembled WGS sequence"/>
</dbReference>
<sequence length="528" mass="57737">MGLASCCTREVEDGTQQRLLSLHERFAYITIIARQAHVITYLYRYPLDELPTTEYLHSAVNRAQRDVHHLWAEVVDGETPRPAIRLRPEGPWPPAEVVRDNTYAAQLGEREEAKGELVESRLLESEIRRMQSRVGEGGPAWQVTRYLPISGQAGLHSGMEPRDCKSGAEAGNPFIRSIDPGAISSYVAISFFHHIIDGSAGLKLSLSVFSGTPLIPAYGLAPRMEDLVRLSPSLPYLAKEAYRELVAPALPSLLRARLSGAQCWPGEGVKGNPSTFPEAQETIHLPTSWVAAVKRVGKARGVSTVHPILEAAFVFAMRDVLGTSMPIDVSTPVNDRDSSNPGCPQTASVMVSALHKVYPPLPSPPASGSTDKASLVSDLPAFWATAQGTAKHHASRSARKESRYHIGVLALVPNPKSFSSPHTDDPLRRTKTGWEDFFWSTLERPAPYRDSLVISNLGRIERLPPGCGGMRWTQSAAPFISPLCLQIVGHEAGLEVCASFREGCAVSREEVRRILGRFEGIVADLIKN</sequence>
<name>A0AA38LTF6_9TREE</name>
<organism evidence="1 2">
    <name type="scientific">Dioszegia hungarica</name>
    <dbReference type="NCBI Taxonomy" id="4972"/>
    <lineage>
        <taxon>Eukaryota</taxon>
        <taxon>Fungi</taxon>
        <taxon>Dikarya</taxon>
        <taxon>Basidiomycota</taxon>
        <taxon>Agaricomycotina</taxon>
        <taxon>Tremellomycetes</taxon>
        <taxon>Tremellales</taxon>
        <taxon>Bulleribasidiaceae</taxon>
        <taxon>Dioszegia</taxon>
    </lineage>
</organism>
<comment type="caution">
    <text evidence="1">The sequence shown here is derived from an EMBL/GenBank/DDBJ whole genome shotgun (WGS) entry which is preliminary data.</text>
</comment>
<dbReference type="AlphaFoldDB" id="A0AA38LTF6"/>
<dbReference type="PANTHER" id="PTHR28037">
    <property type="entry name" value="ALCOHOL O-ACETYLTRANSFERASE 1-RELATED"/>
    <property type="match status" value="1"/>
</dbReference>
<evidence type="ECO:0000313" key="2">
    <source>
        <dbReference type="Proteomes" id="UP001164286"/>
    </source>
</evidence>
<dbReference type="InterPro" id="IPR052058">
    <property type="entry name" value="Alcohol_O-acetyltransferase"/>
</dbReference>
<proteinExistence type="predicted"/>
<evidence type="ECO:0000313" key="1">
    <source>
        <dbReference type="EMBL" id="KAI9634785.1"/>
    </source>
</evidence>
<dbReference type="EMBL" id="JAKWFO010000006">
    <property type="protein sequence ID" value="KAI9634785.1"/>
    <property type="molecule type" value="Genomic_DNA"/>
</dbReference>
<protein>
    <submittedName>
        <fullName evidence="1">Uncharacterized protein</fullName>
    </submittedName>
</protein>